<evidence type="ECO:0000313" key="3">
    <source>
        <dbReference type="EMBL" id="VUZ56404.1"/>
    </source>
</evidence>
<evidence type="ECO:0000313" key="5">
    <source>
        <dbReference type="Proteomes" id="UP000321570"/>
    </source>
</evidence>
<feature type="domain" description="Cupin type-2" evidence="1">
    <location>
        <begin position="37"/>
        <end position="101"/>
    </location>
</feature>
<evidence type="ECO:0000313" key="4">
    <source>
        <dbReference type="Proteomes" id="UP000274504"/>
    </source>
</evidence>
<sequence length="105" mass="11932">MGDFVVDHWNEAEDGILNRENMKKKLERQGYSAYPYTFNAGMTFNTHTHDVDKKDVVVDGRLEFHMYGKTIILEPGDTLEVPKGVPHSASVIGTKKLEFFDATKL</sequence>
<dbReference type="PANTHER" id="PTHR40112:SF1">
    <property type="entry name" value="H2HPP ISOMERASE"/>
    <property type="match status" value="1"/>
</dbReference>
<evidence type="ECO:0000313" key="6">
    <source>
        <dbReference type="WBParaSite" id="HDID_0000951201-mRNA-1"/>
    </source>
</evidence>
<dbReference type="InterPro" id="IPR014710">
    <property type="entry name" value="RmlC-like_jellyroll"/>
</dbReference>
<proteinExistence type="predicted"/>
<dbReference type="PANTHER" id="PTHR40112">
    <property type="entry name" value="H2HPP ISOMERASE"/>
    <property type="match status" value="1"/>
</dbReference>
<protein>
    <submittedName>
        <fullName evidence="6">Cupin_2 domain-containing protein</fullName>
    </submittedName>
</protein>
<dbReference type="Proteomes" id="UP000321570">
    <property type="component" value="Unassembled WGS sequence"/>
</dbReference>
<reference evidence="2 4" key="2">
    <citation type="submission" date="2018-11" db="EMBL/GenBank/DDBJ databases">
        <authorList>
            <consortium name="Pathogen Informatics"/>
        </authorList>
    </citation>
    <scope>NUCLEOTIDE SEQUENCE [LARGE SCALE GENOMIC DNA]</scope>
</reference>
<keyword evidence="5" id="KW-1185">Reference proteome</keyword>
<dbReference type="InterPro" id="IPR052535">
    <property type="entry name" value="Bacilysin_H2HPP_isomerase"/>
</dbReference>
<dbReference type="Gene3D" id="2.60.120.10">
    <property type="entry name" value="Jelly Rolls"/>
    <property type="match status" value="1"/>
</dbReference>
<name>A0A0R3SVC2_HYMDI</name>
<dbReference type="AlphaFoldDB" id="A0A0R3SVC2"/>
<dbReference type="EMBL" id="CABIJS010000703">
    <property type="protein sequence ID" value="VUZ56404.1"/>
    <property type="molecule type" value="Genomic_DNA"/>
</dbReference>
<evidence type="ECO:0000259" key="1">
    <source>
        <dbReference type="Pfam" id="PF07883"/>
    </source>
</evidence>
<accession>A0A0R3SVC2</accession>
<gene>
    <name evidence="2" type="ORF">HDID_LOCUS9510</name>
    <name evidence="3" type="ORF">WMSIL1_LOCUS14072</name>
</gene>
<reference evidence="3 5" key="3">
    <citation type="submission" date="2019-07" db="EMBL/GenBank/DDBJ databases">
        <authorList>
            <person name="Jastrzebski P J."/>
            <person name="Paukszto L."/>
            <person name="Jastrzebski P J."/>
        </authorList>
    </citation>
    <scope>NUCLEOTIDE SEQUENCE [LARGE SCALE GENOMIC DNA]</scope>
    <source>
        <strain evidence="3 5">WMS-il1</strain>
    </source>
</reference>
<reference evidence="6" key="1">
    <citation type="submission" date="2017-02" db="UniProtKB">
        <authorList>
            <consortium name="WormBaseParasite"/>
        </authorList>
    </citation>
    <scope>IDENTIFICATION</scope>
</reference>
<dbReference type="Pfam" id="PF07883">
    <property type="entry name" value="Cupin_2"/>
    <property type="match status" value="1"/>
</dbReference>
<organism evidence="6">
    <name type="scientific">Hymenolepis diminuta</name>
    <name type="common">Rat tapeworm</name>
    <dbReference type="NCBI Taxonomy" id="6216"/>
    <lineage>
        <taxon>Eukaryota</taxon>
        <taxon>Metazoa</taxon>
        <taxon>Spiralia</taxon>
        <taxon>Lophotrochozoa</taxon>
        <taxon>Platyhelminthes</taxon>
        <taxon>Cestoda</taxon>
        <taxon>Eucestoda</taxon>
        <taxon>Cyclophyllidea</taxon>
        <taxon>Hymenolepididae</taxon>
        <taxon>Hymenolepis</taxon>
    </lineage>
</organism>
<dbReference type="InterPro" id="IPR011051">
    <property type="entry name" value="RmlC_Cupin_sf"/>
</dbReference>
<evidence type="ECO:0000313" key="2">
    <source>
        <dbReference type="EMBL" id="VDL61891.1"/>
    </source>
</evidence>
<dbReference type="SUPFAM" id="SSF51182">
    <property type="entry name" value="RmlC-like cupins"/>
    <property type="match status" value="1"/>
</dbReference>
<dbReference type="EMBL" id="UYSG01011306">
    <property type="protein sequence ID" value="VDL61891.1"/>
    <property type="molecule type" value="Genomic_DNA"/>
</dbReference>
<dbReference type="Proteomes" id="UP000274504">
    <property type="component" value="Unassembled WGS sequence"/>
</dbReference>
<dbReference type="InterPro" id="IPR013096">
    <property type="entry name" value="Cupin_2"/>
</dbReference>
<dbReference type="OrthoDB" id="1161823at2759"/>
<dbReference type="WBParaSite" id="HDID_0000951201-mRNA-1">
    <property type="protein sequence ID" value="HDID_0000951201-mRNA-1"/>
    <property type="gene ID" value="HDID_0000951201"/>
</dbReference>